<evidence type="ECO:0000256" key="2">
    <source>
        <dbReference type="ARBA" id="ARBA00022790"/>
    </source>
</evidence>
<dbReference type="PANTHER" id="PTHR15350:SF5">
    <property type="entry name" value="COP9 SIGNALOSOME COMPLEX SUBUNIT 7"/>
    <property type="match status" value="1"/>
</dbReference>
<dbReference type="STRING" id="7370.A0A1I8MVH8"/>
<dbReference type="InterPro" id="IPR045237">
    <property type="entry name" value="COPS7/eIF3m"/>
</dbReference>
<dbReference type="VEuPathDB" id="VectorBase:MDOMA2_010849"/>
<dbReference type="GO" id="GO:0008180">
    <property type="term" value="C:COP9 signalosome"/>
    <property type="evidence" value="ECO:0007669"/>
    <property type="project" value="UniProtKB-KW"/>
</dbReference>
<comment type="similarity">
    <text evidence="1">Belongs to the CSN7/EIF3M family. CSN7 subfamily.</text>
</comment>
<organism evidence="4">
    <name type="scientific">Musca domestica</name>
    <name type="common">House fly</name>
    <dbReference type="NCBI Taxonomy" id="7370"/>
    <lineage>
        <taxon>Eukaryota</taxon>
        <taxon>Metazoa</taxon>
        <taxon>Ecdysozoa</taxon>
        <taxon>Arthropoda</taxon>
        <taxon>Hexapoda</taxon>
        <taxon>Insecta</taxon>
        <taxon>Pterygota</taxon>
        <taxon>Neoptera</taxon>
        <taxon>Endopterygota</taxon>
        <taxon>Diptera</taxon>
        <taxon>Brachycera</taxon>
        <taxon>Muscomorpha</taxon>
        <taxon>Muscoidea</taxon>
        <taxon>Muscidae</taxon>
        <taxon>Musca</taxon>
    </lineage>
</organism>
<name>A0A1I8MVH8_MUSDO</name>
<dbReference type="eggNOG" id="KOG3250">
    <property type="taxonomic scope" value="Eukaryota"/>
</dbReference>
<dbReference type="EnsemblMetazoa" id="MDOA008864-RB">
    <property type="protein sequence ID" value="MDOA008864-PB"/>
    <property type="gene ID" value="MDOA008864"/>
</dbReference>
<dbReference type="VEuPathDB" id="VectorBase:MDOA008864"/>
<dbReference type="Pfam" id="PF22061">
    <property type="entry name" value="CSN7_HB_subdom"/>
    <property type="match status" value="1"/>
</dbReference>
<evidence type="ECO:0000259" key="3">
    <source>
        <dbReference type="PROSITE" id="PS50250"/>
    </source>
</evidence>
<accession>A0A1I8MVH8</accession>
<dbReference type="Pfam" id="PF01399">
    <property type="entry name" value="PCI"/>
    <property type="match status" value="1"/>
</dbReference>
<sequence>MTQDILMSSDEPVAHTSDTSSKQLQQFCLLAKTAHGSAILELIKQVLEAPGVYVFGELLVMPNIEALKEGDNVKYYNTLNLFAYGTYKQYRQKPEDYLELTAAMQKKLQHLTIVSLAIQNKSIPYEMLLEELEIDNVRHLEDVIIEAIYAGELEELNRNNIIHLMIY</sequence>
<gene>
    <name evidence="4" type="primary">101888979</name>
</gene>
<dbReference type="OrthoDB" id="10265275at2759"/>
<dbReference type="InterPro" id="IPR000717">
    <property type="entry name" value="PCI_dom"/>
</dbReference>
<dbReference type="PROSITE" id="PS50250">
    <property type="entry name" value="PCI"/>
    <property type="match status" value="1"/>
</dbReference>
<evidence type="ECO:0000313" key="4">
    <source>
        <dbReference type="EnsemblMetazoa" id="MDOA008864-PB"/>
    </source>
</evidence>
<reference evidence="4" key="1">
    <citation type="submission" date="2020-05" db="UniProtKB">
        <authorList>
            <consortium name="EnsemblMetazoa"/>
        </authorList>
    </citation>
    <scope>IDENTIFICATION</scope>
    <source>
        <strain evidence="4">Aabys</strain>
    </source>
</reference>
<dbReference type="AlphaFoldDB" id="A0A1I8MVH8"/>
<evidence type="ECO:0000256" key="1">
    <source>
        <dbReference type="ARBA" id="ARBA00008482"/>
    </source>
</evidence>
<dbReference type="PANTHER" id="PTHR15350">
    <property type="entry name" value="COP9 SIGNALOSOME COMPLEX SUBUNIT 7/DENDRITIC CELL PROTEIN GA17"/>
    <property type="match status" value="1"/>
</dbReference>
<proteinExistence type="inferred from homology"/>
<protein>
    <recommendedName>
        <fullName evidence="3">PCI domain-containing protein</fullName>
    </recommendedName>
</protein>
<keyword evidence="2" id="KW-0736">Signalosome</keyword>
<feature type="domain" description="PCI" evidence="3">
    <location>
        <begin position="1"/>
        <end position="167"/>
    </location>
</feature>